<sequence length="115" mass="11985">MARTLVLVTMLTLVLGGCASPAPPAPAGEQVARFTVQGGKRVAGPDRVEVSPGRAVRLEVTSDTADELHVHGYDKEVELTAGQPGSVSFTADVPGLFEVELHHSGTKLTQLRVGA</sequence>
<evidence type="ECO:0000313" key="3">
    <source>
        <dbReference type="Proteomes" id="UP000267081"/>
    </source>
</evidence>
<feature type="chain" id="PRO_5019507690" description="EfeO-type cupredoxin-like domain-containing protein" evidence="1">
    <location>
        <begin position="28"/>
        <end position="115"/>
    </location>
</feature>
<evidence type="ECO:0000256" key="1">
    <source>
        <dbReference type="SAM" id="SignalP"/>
    </source>
</evidence>
<protein>
    <recommendedName>
        <fullName evidence="4">EfeO-type cupredoxin-like domain-containing protein</fullName>
    </recommendedName>
</protein>
<evidence type="ECO:0008006" key="4">
    <source>
        <dbReference type="Google" id="ProtNLM"/>
    </source>
</evidence>
<dbReference type="InterPro" id="IPR008972">
    <property type="entry name" value="Cupredoxin"/>
</dbReference>
<dbReference type="OrthoDB" id="6717945at2"/>
<organism evidence="2 3">
    <name type="scientific">Amycolatopsis eburnea</name>
    <dbReference type="NCBI Taxonomy" id="2267691"/>
    <lineage>
        <taxon>Bacteria</taxon>
        <taxon>Bacillati</taxon>
        <taxon>Actinomycetota</taxon>
        <taxon>Actinomycetes</taxon>
        <taxon>Pseudonocardiales</taxon>
        <taxon>Pseudonocardiaceae</taxon>
        <taxon>Amycolatopsis</taxon>
    </lineage>
</organism>
<dbReference type="SUPFAM" id="SSF49503">
    <property type="entry name" value="Cupredoxins"/>
    <property type="match status" value="1"/>
</dbReference>
<dbReference type="Proteomes" id="UP000267081">
    <property type="component" value="Unassembled WGS sequence"/>
</dbReference>
<keyword evidence="1" id="KW-0732">Signal</keyword>
<dbReference type="PROSITE" id="PS51257">
    <property type="entry name" value="PROKAR_LIPOPROTEIN"/>
    <property type="match status" value="1"/>
</dbReference>
<gene>
    <name evidence="2" type="ORF">EIY87_41870</name>
</gene>
<comment type="caution">
    <text evidence="2">The sequence shown here is derived from an EMBL/GenBank/DDBJ whole genome shotgun (WGS) entry which is preliminary data.</text>
</comment>
<name>A0A427SYS1_9PSEU</name>
<accession>A0A427SYS1</accession>
<evidence type="ECO:0000313" key="2">
    <source>
        <dbReference type="EMBL" id="RSD09572.1"/>
    </source>
</evidence>
<dbReference type="Gene3D" id="2.60.40.420">
    <property type="entry name" value="Cupredoxins - blue copper proteins"/>
    <property type="match status" value="1"/>
</dbReference>
<proteinExistence type="predicted"/>
<dbReference type="AlphaFoldDB" id="A0A427SYS1"/>
<feature type="signal peptide" evidence="1">
    <location>
        <begin position="1"/>
        <end position="27"/>
    </location>
</feature>
<reference evidence="2 3" key="1">
    <citation type="submission" date="2018-12" db="EMBL/GenBank/DDBJ databases">
        <title>Amycolatopsis eburnea sp. nov. actinomycete associate with arbuscular mycorrhiza fungal spore.</title>
        <authorList>
            <person name="Lumyong S."/>
            <person name="Chaiya L."/>
        </authorList>
    </citation>
    <scope>NUCLEOTIDE SEQUENCE [LARGE SCALE GENOMIC DNA]</scope>
    <source>
        <strain evidence="2 3">GLM-1</strain>
    </source>
</reference>
<dbReference type="EMBL" id="RSEC01000061">
    <property type="protein sequence ID" value="RSD09572.1"/>
    <property type="molecule type" value="Genomic_DNA"/>
</dbReference>
<dbReference type="RefSeq" id="WP_125315507.1">
    <property type="nucleotide sequence ID" value="NZ_RSEC01000061.1"/>
</dbReference>
<keyword evidence="3" id="KW-1185">Reference proteome</keyword>